<name>A0A0D0ACM6_9AGAM</name>
<dbReference type="AlphaFoldDB" id="A0A0D0ACM6"/>
<dbReference type="EMBL" id="KN833688">
    <property type="protein sequence ID" value="KIK29868.1"/>
    <property type="molecule type" value="Genomic_DNA"/>
</dbReference>
<accession>A0A0D0ACM6</accession>
<evidence type="ECO:0000313" key="2">
    <source>
        <dbReference type="Proteomes" id="UP000054018"/>
    </source>
</evidence>
<reference evidence="2" key="2">
    <citation type="submission" date="2015-01" db="EMBL/GenBank/DDBJ databases">
        <title>Evolutionary Origins and Diversification of the Mycorrhizal Mutualists.</title>
        <authorList>
            <consortium name="DOE Joint Genome Institute"/>
            <consortium name="Mycorrhizal Genomics Consortium"/>
            <person name="Kohler A."/>
            <person name="Kuo A."/>
            <person name="Nagy L.G."/>
            <person name="Floudas D."/>
            <person name="Copeland A."/>
            <person name="Barry K.W."/>
            <person name="Cichocki N."/>
            <person name="Veneault-Fourrey C."/>
            <person name="LaButti K."/>
            <person name="Lindquist E.A."/>
            <person name="Lipzen A."/>
            <person name="Lundell T."/>
            <person name="Morin E."/>
            <person name="Murat C."/>
            <person name="Riley R."/>
            <person name="Ohm R."/>
            <person name="Sun H."/>
            <person name="Tunlid A."/>
            <person name="Henrissat B."/>
            <person name="Grigoriev I.V."/>
            <person name="Hibbett D.S."/>
            <person name="Martin F."/>
        </authorList>
    </citation>
    <scope>NUCLEOTIDE SEQUENCE [LARGE SCALE GENOMIC DNA]</scope>
    <source>
        <strain evidence="2">441</strain>
    </source>
</reference>
<evidence type="ECO:0000313" key="1">
    <source>
        <dbReference type="EMBL" id="KIK29868.1"/>
    </source>
</evidence>
<organism evidence="1 2">
    <name type="scientific">Pisolithus microcarpus 441</name>
    <dbReference type="NCBI Taxonomy" id="765257"/>
    <lineage>
        <taxon>Eukaryota</taxon>
        <taxon>Fungi</taxon>
        <taxon>Dikarya</taxon>
        <taxon>Basidiomycota</taxon>
        <taxon>Agaricomycotina</taxon>
        <taxon>Agaricomycetes</taxon>
        <taxon>Agaricomycetidae</taxon>
        <taxon>Boletales</taxon>
        <taxon>Sclerodermatineae</taxon>
        <taxon>Pisolithaceae</taxon>
        <taxon>Pisolithus</taxon>
    </lineage>
</organism>
<reference evidence="1 2" key="1">
    <citation type="submission" date="2014-04" db="EMBL/GenBank/DDBJ databases">
        <authorList>
            <consortium name="DOE Joint Genome Institute"/>
            <person name="Kuo A."/>
            <person name="Kohler A."/>
            <person name="Costa M.D."/>
            <person name="Nagy L.G."/>
            <person name="Floudas D."/>
            <person name="Copeland A."/>
            <person name="Barry K.W."/>
            <person name="Cichocki N."/>
            <person name="Veneault-Fourrey C."/>
            <person name="LaButti K."/>
            <person name="Lindquist E.A."/>
            <person name="Lipzen A."/>
            <person name="Lundell T."/>
            <person name="Morin E."/>
            <person name="Murat C."/>
            <person name="Sun H."/>
            <person name="Tunlid A."/>
            <person name="Henrissat B."/>
            <person name="Grigoriev I.V."/>
            <person name="Hibbett D.S."/>
            <person name="Martin F."/>
            <person name="Nordberg H.P."/>
            <person name="Cantor M.N."/>
            <person name="Hua S.X."/>
        </authorList>
    </citation>
    <scope>NUCLEOTIDE SEQUENCE [LARGE SCALE GENOMIC DNA]</scope>
    <source>
        <strain evidence="1 2">441</strain>
    </source>
</reference>
<dbReference type="Proteomes" id="UP000054018">
    <property type="component" value="Unassembled WGS sequence"/>
</dbReference>
<gene>
    <name evidence="1" type="ORF">PISMIDRAFT_671846</name>
</gene>
<sequence length="51" mass="5648">MAPSRTPGHVYVSKAVCLPLQIPRVISWASRQEKHGLNCEQIMNKALSLST</sequence>
<dbReference type="HOGENOM" id="CLU_3107293_0_0_1"/>
<keyword evidence="2" id="KW-1185">Reference proteome</keyword>
<protein>
    <submittedName>
        <fullName evidence="1">Uncharacterized protein</fullName>
    </submittedName>
</protein>
<proteinExistence type="predicted"/>